<feature type="transmembrane region" description="Helical" evidence="8">
    <location>
        <begin position="389"/>
        <end position="409"/>
    </location>
</feature>
<feature type="transmembrane region" description="Helical" evidence="8">
    <location>
        <begin position="318"/>
        <end position="346"/>
    </location>
</feature>
<dbReference type="GO" id="GO:0005886">
    <property type="term" value="C:plasma membrane"/>
    <property type="evidence" value="ECO:0007669"/>
    <property type="project" value="UniProtKB-SubCell"/>
</dbReference>
<dbReference type="Pfam" id="PF00860">
    <property type="entry name" value="Xan_ur_permease"/>
    <property type="match status" value="1"/>
</dbReference>
<evidence type="ECO:0000256" key="6">
    <source>
        <dbReference type="ARBA" id="ARBA00022989"/>
    </source>
</evidence>
<feature type="transmembrane region" description="Helical" evidence="8">
    <location>
        <begin position="178"/>
        <end position="202"/>
    </location>
</feature>
<feature type="transmembrane region" description="Helical" evidence="8">
    <location>
        <begin position="358"/>
        <end position="377"/>
    </location>
</feature>
<feature type="transmembrane region" description="Helical" evidence="8">
    <location>
        <begin position="12"/>
        <end position="31"/>
    </location>
</feature>
<sequence length="422" mass="44891">MKNLLLSIQHLLAMYAGAIIVPIIVGHALGFSAQETAYLVSVDIFMCGVATFLQVYKGIGIGLPVVLGCTFTAVTPMIMVGSKHGIDVLYGSLFASGIIIVLISPFFSYLVKIFPPVVTGSVVTIIGITLMPVAMNNLAGGQGSKDYGAPLNILLGLITLIIILVIHRLSTGFIRSIAILLGLVIGTVIASFFGLVNLNAVHESNWFELPKPFRFAGFKFELGSILLFVIVGIVSLIESTGVYSALSEITKTKIDRKDISKGYRAEGIAIVLGSIFNAFPYTAYSQNVGLVSLSGVKSNKVMYGMVGLLLLCGSIPKLGAIATIIPTSVLGGAMIAMFGMVMAYGVKMLGAIDFTRQDNLLIIAVSVGIGLGITTVPEAFSKFGSEYEWLTQNGIVIGTFTAIILNLFFNGLKDKQIRENVK</sequence>
<keyword evidence="7 8" id="KW-0472">Membrane</keyword>
<evidence type="ECO:0000256" key="4">
    <source>
        <dbReference type="ARBA" id="ARBA00022475"/>
    </source>
</evidence>
<reference evidence="9 10" key="1">
    <citation type="submission" date="2021-07" db="EMBL/GenBank/DDBJ databases">
        <title>Prevalence and characterization of methicillin-resistant Macrococcus spp. in food producing animals and meat in Switzerland in 2019.</title>
        <authorList>
            <person name="Keller J.E."/>
            <person name="Schwendener S."/>
            <person name="Neuenschwander J."/>
            <person name="Overesch G."/>
            <person name="Perreten V."/>
        </authorList>
    </citation>
    <scope>NUCLEOTIDE SEQUENCE [LARGE SCALE GENOMIC DNA]</scope>
    <source>
        <strain evidence="9 10">19Msa0936</strain>
    </source>
</reference>
<evidence type="ECO:0000256" key="1">
    <source>
        <dbReference type="ARBA" id="ARBA00004651"/>
    </source>
</evidence>
<dbReference type="PROSITE" id="PS01116">
    <property type="entry name" value="XANTH_URACIL_PERMASE"/>
    <property type="match status" value="1"/>
</dbReference>
<dbReference type="PANTHER" id="PTHR42810">
    <property type="entry name" value="PURINE PERMEASE C1399.01C-RELATED"/>
    <property type="match status" value="1"/>
</dbReference>
<feature type="transmembrane region" description="Helical" evidence="8">
    <location>
        <begin position="147"/>
        <end position="166"/>
    </location>
</feature>
<dbReference type="PANTHER" id="PTHR42810:SF4">
    <property type="entry name" value="URIC ACID TRANSPORTER UACT"/>
    <property type="match status" value="1"/>
</dbReference>
<dbReference type="EMBL" id="CP079981">
    <property type="protein sequence ID" value="QYA42360.1"/>
    <property type="molecule type" value="Genomic_DNA"/>
</dbReference>
<feature type="transmembrane region" description="Helical" evidence="8">
    <location>
        <begin position="267"/>
        <end position="284"/>
    </location>
</feature>
<feature type="transmembrane region" description="Helical" evidence="8">
    <location>
        <begin position="63"/>
        <end position="82"/>
    </location>
</feature>
<gene>
    <name evidence="9" type="ORF">KYI11_12435</name>
</gene>
<evidence type="ECO:0000256" key="3">
    <source>
        <dbReference type="ARBA" id="ARBA00022448"/>
    </source>
</evidence>
<feature type="transmembrane region" description="Helical" evidence="8">
    <location>
        <begin position="222"/>
        <end position="246"/>
    </location>
</feature>
<dbReference type="InterPro" id="IPR006042">
    <property type="entry name" value="Xan_ur_permease"/>
</dbReference>
<dbReference type="InterPro" id="IPR017588">
    <property type="entry name" value="UacT-like"/>
</dbReference>
<feature type="transmembrane region" description="Helical" evidence="8">
    <location>
        <begin position="117"/>
        <end position="135"/>
    </location>
</feature>
<proteinExistence type="inferred from homology"/>
<organism evidence="9 10">
    <name type="scientific">Macrococcoides bohemicum</name>
    <dbReference type="NCBI Taxonomy" id="1903056"/>
    <lineage>
        <taxon>Bacteria</taxon>
        <taxon>Bacillati</taxon>
        <taxon>Bacillota</taxon>
        <taxon>Bacilli</taxon>
        <taxon>Bacillales</taxon>
        <taxon>Staphylococcaceae</taxon>
        <taxon>Macrococcoides</taxon>
    </lineage>
</organism>
<feature type="transmembrane region" description="Helical" evidence="8">
    <location>
        <begin position="88"/>
        <end position="110"/>
    </location>
</feature>
<evidence type="ECO:0000256" key="7">
    <source>
        <dbReference type="ARBA" id="ARBA00023136"/>
    </source>
</evidence>
<evidence type="ECO:0000313" key="9">
    <source>
        <dbReference type="EMBL" id="QYA42360.1"/>
    </source>
</evidence>
<evidence type="ECO:0000313" key="10">
    <source>
        <dbReference type="Proteomes" id="UP000826802"/>
    </source>
</evidence>
<dbReference type="Proteomes" id="UP000826802">
    <property type="component" value="Chromosome"/>
</dbReference>
<comment type="subcellular location">
    <subcellularLocation>
        <location evidence="1">Cell membrane</location>
        <topology evidence="1">Multi-pass membrane protein</topology>
    </subcellularLocation>
</comment>
<dbReference type="GeneID" id="99098720"/>
<dbReference type="AlphaFoldDB" id="A0A4R5XRA4"/>
<accession>A0A4R5XRA4</accession>
<dbReference type="NCBIfam" id="NF037981">
    <property type="entry name" value="NCS2_1"/>
    <property type="match status" value="1"/>
</dbReference>
<dbReference type="GO" id="GO:0042907">
    <property type="term" value="F:xanthine transmembrane transporter activity"/>
    <property type="evidence" value="ECO:0007669"/>
    <property type="project" value="TreeGrafter"/>
</dbReference>
<evidence type="ECO:0000256" key="8">
    <source>
        <dbReference type="SAM" id="Phobius"/>
    </source>
</evidence>
<comment type="similarity">
    <text evidence="2">Belongs to the nucleobase:cation symporter-2 (NCS2) (TC 2.A.40) family.</text>
</comment>
<evidence type="ECO:0000256" key="5">
    <source>
        <dbReference type="ARBA" id="ARBA00022692"/>
    </source>
</evidence>
<keyword evidence="6 8" id="KW-1133">Transmembrane helix</keyword>
<evidence type="ECO:0000256" key="2">
    <source>
        <dbReference type="ARBA" id="ARBA00008821"/>
    </source>
</evidence>
<dbReference type="InterPro" id="IPR006043">
    <property type="entry name" value="NCS2"/>
</dbReference>
<protein>
    <submittedName>
        <fullName evidence="9">Purine permease</fullName>
    </submittedName>
</protein>
<dbReference type="RefSeq" id="WP_096077789.1">
    <property type="nucleotide sequence ID" value="NZ_CP054482.1"/>
</dbReference>
<keyword evidence="4" id="KW-1003">Cell membrane</keyword>
<dbReference type="NCBIfam" id="TIGR00801">
    <property type="entry name" value="ncs2"/>
    <property type="match status" value="1"/>
</dbReference>
<name>A0A4R5XRA4_9STAP</name>
<keyword evidence="5 8" id="KW-0812">Transmembrane</keyword>
<dbReference type="NCBIfam" id="TIGR03173">
    <property type="entry name" value="pbuX"/>
    <property type="match status" value="1"/>
</dbReference>
<keyword evidence="3" id="KW-0813">Transport</keyword>
<keyword evidence="10" id="KW-1185">Reference proteome</keyword>